<gene>
    <name evidence="1" type="primary">A07p002800.1_BraROA</name>
    <name evidence="1" type="ORF">IGI04_025885</name>
</gene>
<accession>A0ABQ7KYA4</accession>
<dbReference type="Proteomes" id="UP000823674">
    <property type="component" value="Chromosome A07"/>
</dbReference>
<dbReference type="EMBL" id="JADBGQ010000009">
    <property type="protein sequence ID" value="KAG5378043.1"/>
    <property type="molecule type" value="Genomic_DNA"/>
</dbReference>
<evidence type="ECO:0000313" key="2">
    <source>
        <dbReference type="Proteomes" id="UP000823674"/>
    </source>
</evidence>
<comment type="caution">
    <text evidence="1">The sequence shown here is derived from an EMBL/GenBank/DDBJ whole genome shotgun (WGS) entry which is preliminary data.</text>
</comment>
<sequence length="81" mass="9113">MSMVKLDSNFKSCTATSDLLKISSQKVLDVPFGSSSPRIASDWPGRVILEVMEEERDSLVICEYNRWCCESGSKLFSDIVF</sequence>
<proteinExistence type="predicted"/>
<reference evidence="1 2" key="1">
    <citation type="submission" date="2021-03" db="EMBL/GenBank/DDBJ databases">
        <authorList>
            <person name="King G.J."/>
            <person name="Bancroft I."/>
            <person name="Baten A."/>
            <person name="Bloomfield J."/>
            <person name="Borpatragohain P."/>
            <person name="He Z."/>
            <person name="Irish N."/>
            <person name="Irwin J."/>
            <person name="Liu K."/>
            <person name="Mauleon R.P."/>
            <person name="Moore J."/>
            <person name="Morris R."/>
            <person name="Ostergaard L."/>
            <person name="Wang B."/>
            <person name="Wells R."/>
        </authorList>
    </citation>
    <scope>NUCLEOTIDE SEQUENCE [LARGE SCALE GENOMIC DNA]</scope>
    <source>
        <strain evidence="1">R-o-18</strain>
        <tissue evidence="1">Leaf</tissue>
    </source>
</reference>
<name>A0ABQ7KYA4_BRACM</name>
<protein>
    <submittedName>
        <fullName evidence="1">Uncharacterized protein</fullName>
    </submittedName>
</protein>
<organism evidence="1 2">
    <name type="scientific">Brassica rapa subsp. trilocularis</name>
    <dbReference type="NCBI Taxonomy" id="1813537"/>
    <lineage>
        <taxon>Eukaryota</taxon>
        <taxon>Viridiplantae</taxon>
        <taxon>Streptophyta</taxon>
        <taxon>Embryophyta</taxon>
        <taxon>Tracheophyta</taxon>
        <taxon>Spermatophyta</taxon>
        <taxon>Magnoliopsida</taxon>
        <taxon>eudicotyledons</taxon>
        <taxon>Gunneridae</taxon>
        <taxon>Pentapetalae</taxon>
        <taxon>rosids</taxon>
        <taxon>malvids</taxon>
        <taxon>Brassicales</taxon>
        <taxon>Brassicaceae</taxon>
        <taxon>Brassiceae</taxon>
        <taxon>Brassica</taxon>
    </lineage>
</organism>
<keyword evidence="2" id="KW-1185">Reference proteome</keyword>
<evidence type="ECO:0000313" key="1">
    <source>
        <dbReference type="EMBL" id="KAG5378043.1"/>
    </source>
</evidence>